<name>A0AAE1PAR3_9EUCA</name>
<comment type="caution">
    <text evidence="1">The sequence shown here is derived from an EMBL/GenBank/DDBJ whole genome shotgun (WGS) entry which is preliminary data.</text>
</comment>
<accession>A0AAE1PAR3</accession>
<gene>
    <name evidence="1" type="ORF">Pmani_024171</name>
</gene>
<proteinExistence type="predicted"/>
<keyword evidence="2" id="KW-1185">Reference proteome</keyword>
<evidence type="ECO:0000313" key="2">
    <source>
        <dbReference type="Proteomes" id="UP001292094"/>
    </source>
</evidence>
<sequence>MLSLPSAGGRLHLSLVRSTIPWTNGFPSRIVSSQPRETLALASWGQWGFPAGRAGLDIGGGVGGATG</sequence>
<reference evidence="1" key="1">
    <citation type="submission" date="2023-11" db="EMBL/GenBank/DDBJ databases">
        <title>Genome assemblies of two species of porcelain crab, Petrolisthes cinctipes and Petrolisthes manimaculis (Anomura: Porcellanidae).</title>
        <authorList>
            <person name="Angst P."/>
        </authorList>
    </citation>
    <scope>NUCLEOTIDE SEQUENCE</scope>
    <source>
        <strain evidence="1">PB745_02</strain>
        <tissue evidence="1">Gill</tissue>
    </source>
</reference>
<dbReference type="EMBL" id="JAWZYT010002521">
    <property type="protein sequence ID" value="KAK4303850.1"/>
    <property type="molecule type" value="Genomic_DNA"/>
</dbReference>
<dbReference type="AlphaFoldDB" id="A0AAE1PAR3"/>
<dbReference type="Proteomes" id="UP001292094">
    <property type="component" value="Unassembled WGS sequence"/>
</dbReference>
<protein>
    <submittedName>
        <fullName evidence="1">Uncharacterized protein</fullName>
    </submittedName>
</protein>
<evidence type="ECO:0000313" key="1">
    <source>
        <dbReference type="EMBL" id="KAK4303850.1"/>
    </source>
</evidence>
<organism evidence="1 2">
    <name type="scientific">Petrolisthes manimaculis</name>
    <dbReference type="NCBI Taxonomy" id="1843537"/>
    <lineage>
        <taxon>Eukaryota</taxon>
        <taxon>Metazoa</taxon>
        <taxon>Ecdysozoa</taxon>
        <taxon>Arthropoda</taxon>
        <taxon>Crustacea</taxon>
        <taxon>Multicrustacea</taxon>
        <taxon>Malacostraca</taxon>
        <taxon>Eumalacostraca</taxon>
        <taxon>Eucarida</taxon>
        <taxon>Decapoda</taxon>
        <taxon>Pleocyemata</taxon>
        <taxon>Anomura</taxon>
        <taxon>Galatheoidea</taxon>
        <taxon>Porcellanidae</taxon>
        <taxon>Petrolisthes</taxon>
    </lineage>
</organism>